<protein>
    <submittedName>
        <fullName evidence="1">Uncharacterized protein</fullName>
    </submittedName>
</protein>
<dbReference type="AlphaFoldDB" id="A0A0S4FLH5"/>
<name>A0A0S4FLH5_METFO</name>
<dbReference type="PATRIC" id="fig|2162.10.peg.185"/>
<sequence length="83" mass="9961">MDDFLEIFFKGHRNEYLYNSCFTTTNIRYQPRNPYLAFFKCRVDCEGIKSKIKGEENWQIIGWILDGGMNLCQLFLRTDSMYL</sequence>
<evidence type="ECO:0000313" key="1">
    <source>
        <dbReference type="EMBL" id="CEL23832.1"/>
    </source>
</evidence>
<reference evidence="1" key="1">
    <citation type="submission" date="2014-09" db="EMBL/GenBank/DDBJ databases">
        <authorList>
            <person name="Wibberg D."/>
        </authorList>
    </citation>
    <scope>NUCLEOTIDE SEQUENCE [LARGE SCALE GENOMIC DNA]</scope>
    <source>
        <strain evidence="1">Mb9</strain>
    </source>
</reference>
<organism evidence="1 2">
    <name type="scientific">Methanobacterium formicicum</name>
    <dbReference type="NCBI Taxonomy" id="2162"/>
    <lineage>
        <taxon>Archaea</taxon>
        <taxon>Methanobacteriati</taxon>
        <taxon>Methanobacteriota</taxon>
        <taxon>Methanomada group</taxon>
        <taxon>Methanobacteria</taxon>
        <taxon>Methanobacteriales</taxon>
        <taxon>Methanobacteriaceae</taxon>
        <taxon>Methanobacterium</taxon>
    </lineage>
</organism>
<keyword evidence="2" id="KW-1185">Reference proteome</keyword>
<dbReference type="EMBL" id="LN734822">
    <property type="protein sequence ID" value="CEL23832.1"/>
    <property type="molecule type" value="Genomic_DNA"/>
</dbReference>
<evidence type="ECO:0000313" key="2">
    <source>
        <dbReference type="Proteomes" id="UP000062768"/>
    </source>
</evidence>
<proteinExistence type="predicted"/>
<dbReference type="Proteomes" id="UP000062768">
    <property type="component" value="Chromosome I"/>
</dbReference>
<gene>
    <name evidence="1" type="ORF">MB9_0176</name>
</gene>
<accession>A0A0S4FLH5</accession>